<dbReference type="AlphaFoldDB" id="A0A1H9VJ48"/>
<dbReference type="Proteomes" id="UP000182584">
    <property type="component" value="Unassembled WGS sequence"/>
</dbReference>
<organism evidence="1 2">
    <name type="scientific">Butyrivibrio fibrisolvens</name>
    <dbReference type="NCBI Taxonomy" id="831"/>
    <lineage>
        <taxon>Bacteria</taxon>
        <taxon>Bacillati</taxon>
        <taxon>Bacillota</taxon>
        <taxon>Clostridia</taxon>
        <taxon>Lachnospirales</taxon>
        <taxon>Lachnospiraceae</taxon>
        <taxon>Butyrivibrio</taxon>
    </lineage>
</organism>
<name>A0A1H9VJ48_BUTFI</name>
<accession>A0A1H9VJ48</accession>
<sequence>MAKKETSDAQKKAMKKYEDKFDTISIRFPKGTIELLHEHGVESINAYVNKLIEAEILKKKDSDGNELSEK</sequence>
<evidence type="ECO:0008006" key="3">
    <source>
        <dbReference type="Google" id="ProtNLM"/>
    </source>
</evidence>
<dbReference type="EMBL" id="FOGJ01000023">
    <property type="protein sequence ID" value="SES21604.1"/>
    <property type="molecule type" value="Genomic_DNA"/>
</dbReference>
<reference evidence="1 2" key="1">
    <citation type="submission" date="2016-10" db="EMBL/GenBank/DDBJ databases">
        <authorList>
            <person name="de Groot N.N."/>
        </authorList>
    </citation>
    <scope>NUCLEOTIDE SEQUENCE [LARGE SCALE GENOMIC DNA]</scope>
    <source>
        <strain evidence="1 2">AR40</strain>
    </source>
</reference>
<proteinExistence type="predicted"/>
<protein>
    <recommendedName>
        <fullName evidence="3">Arc-like DNA binding domain-containing protein</fullName>
    </recommendedName>
</protein>
<evidence type="ECO:0000313" key="1">
    <source>
        <dbReference type="EMBL" id="SES21604.1"/>
    </source>
</evidence>
<dbReference type="OrthoDB" id="1824311at2"/>
<dbReference type="RefSeq" id="WP_074757718.1">
    <property type="nucleotide sequence ID" value="NZ_FOGJ01000023.1"/>
</dbReference>
<evidence type="ECO:0000313" key="2">
    <source>
        <dbReference type="Proteomes" id="UP000182584"/>
    </source>
</evidence>
<gene>
    <name evidence="1" type="ORF">SAMN04487884_12361</name>
</gene>